<dbReference type="Pfam" id="PF01370">
    <property type="entry name" value="Epimerase"/>
    <property type="match status" value="1"/>
</dbReference>
<dbReference type="InterPro" id="IPR013549">
    <property type="entry name" value="DUF1731"/>
</dbReference>
<dbReference type="PANTHER" id="PTHR11092:SF0">
    <property type="entry name" value="EPIMERASE FAMILY PROTEIN SDR39U1"/>
    <property type="match status" value="1"/>
</dbReference>
<protein>
    <submittedName>
        <fullName evidence="4">TIGR01777 family protein</fullName>
    </submittedName>
</protein>
<dbReference type="EMBL" id="CP021121">
    <property type="protein sequence ID" value="ARQ71182.1"/>
    <property type="molecule type" value="Genomic_DNA"/>
</dbReference>
<dbReference type="InterPro" id="IPR036291">
    <property type="entry name" value="NAD(P)-bd_dom_sf"/>
</dbReference>
<dbReference type="AlphaFoldDB" id="A0A1W7D2E9"/>
<evidence type="ECO:0000256" key="1">
    <source>
        <dbReference type="ARBA" id="ARBA00009353"/>
    </source>
</evidence>
<dbReference type="Pfam" id="PF08338">
    <property type="entry name" value="DUF1731"/>
    <property type="match status" value="1"/>
</dbReference>
<feature type="domain" description="NAD-dependent epimerase/dehydratase" evidence="2">
    <location>
        <begin position="6"/>
        <end position="182"/>
    </location>
</feature>
<reference evidence="4 5" key="1">
    <citation type="submission" date="2017-05" db="EMBL/GenBank/DDBJ databases">
        <title>Complete genome sequence of Streptomyces sp. SCSIO 03032 revealed the diverse biosynthetic pathways for its bioactive secondary metabolites.</title>
        <authorList>
            <person name="Ma L."/>
            <person name="Zhu Y."/>
            <person name="Zhang W."/>
            <person name="Zhang G."/>
            <person name="Tian X."/>
            <person name="Zhang S."/>
            <person name="Zhang C."/>
        </authorList>
    </citation>
    <scope>NUCLEOTIDE SEQUENCE [LARGE SCALE GENOMIC DNA]</scope>
    <source>
        <strain evidence="4 5">SCSIO 03032</strain>
    </source>
</reference>
<feature type="domain" description="DUF1731" evidence="3">
    <location>
        <begin position="254"/>
        <end position="299"/>
    </location>
</feature>
<evidence type="ECO:0000259" key="3">
    <source>
        <dbReference type="Pfam" id="PF08338"/>
    </source>
</evidence>
<dbReference type="InterPro" id="IPR010099">
    <property type="entry name" value="SDR39U1"/>
</dbReference>
<proteinExistence type="inferred from homology"/>
<comment type="similarity">
    <text evidence="1">Belongs to the NAD(P)-dependent epimerase/dehydratase family. SDR39U1 subfamily.</text>
</comment>
<dbReference type="RefSeq" id="WP_086161023.1">
    <property type="nucleotide sequence ID" value="NZ_CP021121.1"/>
</dbReference>
<evidence type="ECO:0000313" key="4">
    <source>
        <dbReference type="EMBL" id="ARQ71182.1"/>
    </source>
</evidence>
<sequence length="305" mass="32016">MTSRRIAITGTRGLVGGALADALRTDGDTVVRLVRHEPRAGDEARWDPTGREQERNAAALRGCDAVVHLAGAPVAGRRWTTRYKQVLRDSRVLGTAALAAAIASLDTPPRVFLSGSAVGYYGDTGDVAVTEDAPNGTGFLAALARDWEAAAAPAAAAGVRTAFLRTGLVVARSGGAWAKLFPLFRAGLGGRLGSGRQFWSVISLPDHLAATRFLLADGCELAGPVNFTGPTPVTNREATRAMGHVLRRPTVCAVPAPVLRLVLGEFAEDVLGSQRVLPARLLDAGFTFRHPGVEDAVRAALDRTA</sequence>
<accession>A0A1W7D2E9</accession>
<evidence type="ECO:0000313" key="5">
    <source>
        <dbReference type="Proteomes" id="UP000194218"/>
    </source>
</evidence>
<dbReference type="NCBIfam" id="TIGR01777">
    <property type="entry name" value="yfcH"/>
    <property type="match status" value="1"/>
</dbReference>
<evidence type="ECO:0000259" key="2">
    <source>
        <dbReference type="Pfam" id="PF01370"/>
    </source>
</evidence>
<dbReference type="Gene3D" id="3.40.50.720">
    <property type="entry name" value="NAD(P)-binding Rossmann-like Domain"/>
    <property type="match status" value="1"/>
</dbReference>
<dbReference type="Proteomes" id="UP000194218">
    <property type="component" value="Chromosome"/>
</dbReference>
<dbReference type="PANTHER" id="PTHR11092">
    <property type="entry name" value="SUGAR NUCLEOTIDE EPIMERASE RELATED"/>
    <property type="match status" value="1"/>
</dbReference>
<keyword evidence="5" id="KW-1185">Reference proteome</keyword>
<organism evidence="4 5">
    <name type="scientific">Streptomyces marincola</name>
    <dbReference type="NCBI Taxonomy" id="2878388"/>
    <lineage>
        <taxon>Bacteria</taxon>
        <taxon>Bacillati</taxon>
        <taxon>Actinomycetota</taxon>
        <taxon>Actinomycetes</taxon>
        <taxon>Kitasatosporales</taxon>
        <taxon>Streptomycetaceae</taxon>
        <taxon>Streptomyces</taxon>
    </lineage>
</organism>
<dbReference type="SUPFAM" id="SSF51735">
    <property type="entry name" value="NAD(P)-binding Rossmann-fold domains"/>
    <property type="match status" value="1"/>
</dbReference>
<dbReference type="InterPro" id="IPR001509">
    <property type="entry name" value="Epimerase_deHydtase"/>
</dbReference>
<dbReference type="OrthoDB" id="9801773at2"/>
<name>A0A1W7D2E9_9ACTN</name>
<dbReference type="KEGG" id="smao:CAG99_22265"/>
<gene>
    <name evidence="4" type="ORF">CAG99_22265</name>
</gene>